<name>A0A6S6S862_9BACT</name>
<evidence type="ECO:0000259" key="1">
    <source>
        <dbReference type="Pfam" id="PF12080"/>
    </source>
</evidence>
<feature type="domain" description="Gliding motility-associated protein GldM C-terminal" evidence="1">
    <location>
        <begin position="206"/>
        <end position="306"/>
    </location>
</feature>
<sequence length="313" mass="34859">MQIQGYLIILFISLITGGLNAQKVAFTLEDLEVVVQTATNSILLGEEYTAEIFFNQKIPATYGIEISVRGAQLMVKNQKANYTTKGIRIGQKKEVITVALKNGKGKLIRSFKKEISYKVSISSINVSLDKMNVFYVGVENPITVFSADIFANSLMVEISGKGAKLRKTGPTSYVVTCEQSGLVTLTVTDKETGKKHPTRYRVKKIPEPIVSLGKLAEGEITVATFLQQPGLAAWLYNFDFQARCTIKQYKVLHYTKKNEMVEFLNIGARFEEKTLAEIKKAQPGDLYMFTAVEGDCPKDAASRHFNSLVFKIK</sequence>
<reference evidence="3" key="1">
    <citation type="submission" date="2020-01" db="EMBL/GenBank/DDBJ databases">
        <authorList>
            <person name="Meier V. D."/>
            <person name="Meier V D."/>
        </authorList>
    </citation>
    <scope>NUCLEOTIDE SEQUENCE</scope>
    <source>
        <strain evidence="3">HLG_WM_MAG_10</strain>
    </source>
</reference>
<organism evidence="3">
    <name type="scientific">uncultured Aureispira sp</name>
    <dbReference type="NCBI Taxonomy" id="1331704"/>
    <lineage>
        <taxon>Bacteria</taxon>
        <taxon>Pseudomonadati</taxon>
        <taxon>Bacteroidota</taxon>
        <taxon>Saprospiria</taxon>
        <taxon>Saprospirales</taxon>
        <taxon>Saprospiraceae</taxon>
        <taxon>Aureispira</taxon>
        <taxon>environmental samples</taxon>
    </lineage>
</organism>
<feature type="domain" description="Gliding motility-associated protein GldM second immunoglobulin-like" evidence="2">
    <location>
        <begin position="123"/>
        <end position="203"/>
    </location>
</feature>
<dbReference type="EMBL" id="CACVAQ010000027">
    <property type="protein sequence ID" value="CAA6799307.1"/>
    <property type="molecule type" value="Genomic_DNA"/>
</dbReference>
<accession>A0A6S6S862</accession>
<evidence type="ECO:0000313" key="3">
    <source>
        <dbReference type="EMBL" id="CAA6799307.1"/>
    </source>
</evidence>
<dbReference type="Pfam" id="PF12080">
    <property type="entry name" value="GldM_4th"/>
    <property type="match status" value="1"/>
</dbReference>
<evidence type="ECO:0000259" key="2">
    <source>
        <dbReference type="Pfam" id="PF21602"/>
    </source>
</evidence>
<dbReference type="InterPro" id="IPR048406">
    <property type="entry name" value="GldM_Ig-like-2"/>
</dbReference>
<gene>
    <name evidence="3" type="ORF">HELGO_WM29176</name>
</gene>
<proteinExistence type="predicted"/>
<dbReference type="InterPro" id="IPR022719">
    <property type="entry name" value="Motility-assoc_prot_GldM_C"/>
</dbReference>
<protein>
    <submittedName>
        <fullName evidence="3">Uncharacterized protein</fullName>
    </submittedName>
</protein>
<dbReference type="AlphaFoldDB" id="A0A6S6S862"/>
<dbReference type="Pfam" id="PF21602">
    <property type="entry name" value="GldM_3rd"/>
    <property type="match status" value="1"/>
</dbReference>